<gene>
    <name evidence="1" type="ORF">AA106556_1847</name>
</gene>
<evidence type="ECO:0000313" key="1">
    <source>
        <dbReference type="EMBL" id="GBR48636.1"/>
    </source>
</evidence>
<evidence type="ECO:0000313" key="2">
    <source>
        <dbReference type="Proteomes" id="UP001062443"/>
    </source>
</evidence>
<name>A0ABQ0QL20_9PROT</name>
<sequence length="61" mass="7300">MARGRQHITLPVGMSNIKQTPTLPIYRLTQSAIIPYEFIIKRRIKRSHRDHQRTEQIHPRL</sequence>
<protein>
    <recommendedName>
        <fullName evidence="3">Transposase</fullName>
    </recommendedName>
</protein>
<reference evidence="1" key="1">
    <citation type="submission" date="2013-04" db="EMBL/GenBank/DDBJ databases">
        <title>The genome sequencing project of 58 acetic acid bacteria.</title>
        <authorList>
            <person name="Okamoto-Kainuma A."/>
            <person name="Ishikawa M."/>
            <person name="Umino S."/>
            <person name="Koizumi Y."/>
            <person name="Shiwa Y."/>
            <person name="Yoshikawa H."/>
            <person name="Matsutani M."/>
            <person name="Matsushita K."/>
        </authorList>
    </citation>
    <scope>NUCLEOTIDE SEQUENCE</scope>
    <source>
        <strain evidence="1">NBRC 106556</strain>
    </source>
</reference>
<dbReference type="EMBL" id="BAQB01000047">
    <property type="protein sequence ID" value="GBR48636.1"/>
    <property type="molecule type" value="Genomic_DNA"/>
</dbReference>
<keyword evidence="2" id="KW-1185">Reference proteome</keyword>
<proteinExistence type="predicted"/>
<evidence type="ECO:0008006" key="3">
    <source>
        <dbReference type="Google" id="ProtNLM"/>
    </source>
</evidence>
<dbReference type="Proteomes" id="UP001062443">
    <property type="component" value="Unassembled WGS sequence"/>
</dbReference>
<comment type="caution">
    <text evidence="1">The sequence shown here is derived from an EMBL/GenBank/DDBJ whole genome shotgun (WGS) entry which is preliminary data.</text>
</comment>
<accession>A0ABQ0QL20</accession>
<organism evidence="1 2">
    <name type="scientific">Neokomagataea tanensis NBRC 106556</name>
    <dbReference type="NCBI Taxonomy" id="1223519"/>
    <lineage>
        <taxon>Bacteria</taxon>
        <taxon>Pseudomonadati</taxon>
        <taxon>Pseudomonadota</taxon>
        <taxon>Alphaproteobacteria</taxon>
        <taxon>Acetobacterales</taxon>
        <taxon>Acetobacteraceae</taxon>
        <taxon>Neokomagataea</taxon>
    </lineage>
</organism>